<dbReference type="GO" id="GO:0009897">
    <property type="term" value="C:external side of plasma membrane"/>
    <property type="evidence" value="ECO:0007669"/>
    <property type="project" value="TreeGrafter"/>
</dbReference>
<dbReference type="SMART" id="SM00208">
    <property type="entry name" value="TNFR"/>
    <property type="match status" value="3"/>
</dbReference>
<dbReference type="Proteomes" id="UP000007267">
    <property type="component" value="Unassembled WGS sequence"/>
</dbReference>
<keyword evidence="5" id="KW-0053">Apoptosis</keyword>
<keyword evidence="9" id="KW-0564">Palmitate</keyword>
<evidence type="ECO:0000259" key="19">
    <source>
        <dbReference type="PROSITE" id="PS50050"/>
    </source>
</evidence>
<dbReference type="Ensembl" id="ENSPSIT00000006022.1">
    <property type="protein sequence ID" value="ENSPSIP00000005987.1"/>
    <property type="gene ID" value="ENSPSIG00000005528.1"/>
</dbReference>
<keyword evidence="4" id="KW-1003">Cell membrane</keyword>
<evidence type="ECO:0000256" key="12">
    <source>
        <dbReference type="ARBA" id="ARBA00023288"/>
    </source>
</evidence>
<evidence type="ECO:0000256" key="13">
    <source>
        <dbReference type="ARBA" id="ARBA00030181"/>
    </source>
</evidence>
<comment type="subcellular location">
    <subcellularLocation>
        <location evidence="1">Cell membrane</location>
        <topology evidence="1">Single-pass type I membrane protein</topology>
    </subcellularLocation>
    <subcellularLocation>
        <location evidence="2">Membrane raft</location>
    </subcellularLocation>
</comment>
<keyword evidence="12" id="KW-0449">Lipoprotein</keyword>
<dbReference type="GO" id="GO:0034198">
    <property type="term" value="P:cellular response to amino acid starvation"/>
    <property type="evidence" value="ECO:0007669"/>
    <property type="project" value="Ensembl"/>
</dbReference>
<evidence type="ECO:0000256" key="10">
    <source>
        <dbReference type="ARBA" id="ARBA00023157"/>
    </source>
</evidence>
<reference evidence="20" key="4">
    <citation type="submission" date="2025-09" db="UniProtKB">
        <authorList>
            <consortium name="Ensembl"/>
        </authorList>
    </citation>
    <scope>IDENTIFICATION</scope>
</reference>
<dbReference type="PROSITE" id="PS50017">
    <property type="entry name" value="DEATH_DOMAIN"/>
    <property type="match status" value="1"/>
</dbReference>
<sequence length="303" mass="34363">MSIKKNISKRELECEEGEYHAETMCCKMCAPGSFKHADCTKTNKTAVCDPCTEGTYTEQDNALLECMRCRSCDTILGFEVEKHCTTTHNTKCRCAQHHFCNSSEPCGHCDPCSKCENDAIEKECTQTTDTICKRKAILHTELTTLLIIIILLLVGWASSAQQQHRKTNQLPRKTGLTRKSTTDILFIFPDVDLSIHIPAIVEEMTLSQVKAFVRNREISETAIEQTLQDNLNDSVEQKIKLFHIWYQHHGMKGAYGSLISSLRELKMRAVADKIEKKLNVVTCSTQEKDWEGFTIKKSNHTVV</sequence>
<feature type="repeat" description="TNFR-Cys" evidence="16">
    <location>
        <begin position="13"/>
        <end position="48"/>
    </location>
</feature>
<proteinExistence type="predicted"/>
<organism evidence="20 21">
    <name type="scientific">Pelodiscus sinensis</name>
    <name type="common">Chinese softshell turtle</name>
    <name type="synonym">Trionyx sinensis</name>
    <dbReference type="NCBI Taxonomy" id="13735"/>
    <lineage>
        <taxon>Eukaryota</taxon>
        <taxon>Metazoa</taxon>
        <taxon>Chordata</taxon>
        <taxon>Craniata</taxon>
        <taxon>Vertebrata</taxon>
        <taxon>Euteleostomi</taxon>
        <taxon>Archelosauria</taxon>
        <taxon>Testudinata</taxon>
        <taxon>Testudines</taxon>
        <taxon>Cryptodira</taxon>
        <taxon>Trionychia</taxon>
        <taxon>Trionychidae</taxon>
        <taxon>Pelodiscus</taxon>
    </lineage>
</organism>
<dbReference type="GO" id="GO:0071455">
    <property type="term" value="P:cellular response to hyperoxia"/>
    <property type="evidence" value="ECO:0007669"/>
    <property type="project" value="Ensembl"/>
</dbReference>
<evidence type="ECO:0000256" key="14">
    <source>
        <dbReference type="ARBA" id="ARBA00032338"/>
    </source>
</evidence>
<dbReference type="Gene3D" id="1.10.533.10">
    <property type="entry name" value="Death Domain, Fas"/>
    <property type="match status" value="1"/>
</dbReference>
<dbReference type="SUPFAM" id="SSF57586">
    <property type="entry name" value="TNF receptor-like"/>
    <property type="match status" value="2"/>
</dbReference>
<dbReference type="SUPFAM" id="SSF47986">
    <property type="entry name" value="DEATH domain"/>
    <property type="match status" value="1"/>
</dbReference>
<keyword evidence="7" id="KW-0677">Repeat</keyword>
<dbReference type="PRINTS" id="PR01680">
    <property type="entry name" value="TNFACTORR6"/>
</dbReference>
<gene>
    <name evidence="20" type="primary">FAS</name>
</gene>
<dbReference type="GO" id="GO:0097527">
    <property type="term" value="P:necroptotic signaling pathway"/>
    <property type="evidence" value="ECO:0007669"/>
    <property type="project" value="Ensembl"/>
</dbReference>
<keyword evidence="10 16" id="KW-1015">Disulfide bond</keyword>
<evidence type="ECO:0000256" key="2">
    <source>
        <dbReference type="ARBA" id="ARBA00004285"/>
    </source>
</evidence>
<dbReference type="GO" id="GO:0097049">
    <property type="term" value="P:motor neuron apoptotic process"/>
    <property type="evidence" value="ECO:0007669"/>
    <property type="project" value="TreeGrafter"/>
</dbReference>
<feature type="repeat" description="TNFR-Cys" evidence="16">
    <location>
        <begin position="50"/>
        <end position="92"/>
    </location>
</feature>
<keyword evidence="11" id="KW-0325">Glycoprotein</keyword>
<dbReference type="GO" id="GO:0008625">
    <property type="term" value="P:extrinsic apoptotic signaling pathway via death domain receptors"/>
    <property type="evidence" value="ECO:0007669"/>
    <property type="project" value="Ensembl"/>
</dbReference>
<evidence type="ECO:0000256" key="4">
    <source>
        <dbReference type="ARBA" id="ARBA00022475"/>
    </source>
</evidence>
<feature type="domain" description="Death" evidence="18">
    <location>
        <begin position="194"/>
        <end position="278"/>
    </location>
</feature>
<evidence type="ECO:0000256" key="1">
    <source>
        <dbReference type="ARBA" id="ARBA00004251"/>
    </source>
</evidence>
<dbReference type="GO" id="GO:0005516">
    <property type="term" value="F:calmodulin binding"/>
    <property type="evidence" value="ECO:0007669"/>
    <property type="project" value="UniProtKB-KW"/>
</dbReference>
<dbReference type="Pfam" id="PF00020">
    <property type="entry name" value="TNFR_c6"/>
    <property type="match status" value="1"/>
</dbReference>
<feature type="disulfide bond" evidence="16">
    <location>
        <begin position="26"/>
        <end position="39"/>
    </location>
</feature>
<dbReference type="GO" id="GO:0005829">
    <property type="term" value="C:cytosol"/>
    <property type="evidence" value="ECO:0007669"/>
    <property type="project" value="Ensembl"/>
</dbReference>
<dbReference type="InterPro" id="IPR011029">
    <property type="entry name" value="DEATH-like_dom_sf"/>
</dbReference>
<dbReference type="PANTHER" id="PTHR46874:SF1">
    <property type="entry name" value="TUMOR NECROSIS FACTOR RECEPTOR SUPERFAMILY MEMBER 6"/>
    <property type="match status" value="1"/>
</dbReference>
<comment type="caution">
    <text evidence="16">Lacks conserved residue(s) required for the propagation of feature annotation.</text>
</comment>
<evidence type="ECO:0000313" key="21">
    <source>
        <dbReference type="Proteomes" id="UP000007267"/>
    </source>
</evidence>
<reference evidence="21" key="2">
    <citation type="journal article" date="2013" name="Nat. Genet.">
        <title>The draft genomes of soft-shell turtle and green sea turtle yield insights into the development and evolution of the turtle-specific body plan.</title>
        <authorList>
            <person name="Wang Z."/>
            <person name="Pascual-Anaya J."/>
            <person name="Zadissa A."/>
            <person name="Li W."/>
            <person name="Niimura Y."/>
            <person name="Huang Z."/>
            <person name="Li C."/>
            <person name="White S."/>
            <person name="Xiong Z."/>
            <person name="Fang D."/>
            <person name="Wang B."/>
            <person name="Ming Y."/>
            <person name="Chen Y."/>
            <person name="Zheng Y."/>
            <person name="Kuraku S."/>
            <person name="Pignatelli M."/>
            <person name="Herrero J."/>
            <person name="Beal K."/>
            <person name="Nozawa M."/>
            <person name="Li Q."/>
            <person name="Wang J."/>
            <person name="Zhang H."/>
            <person name="Yu L."/>
            <person name="Shigenobu S."/>
            <person name="Wang J."/>
            <person name="Liu J."/>
            <person name="Flicek P."/>
            <person name="Searle S."/>
            <person name="Wang J."/>
            <person name="Kuratani S."/>
            <person name="Yin Y."/>
            <person name="Aken B."/>
            <person name="Zhang G."/>
            <person name="Irie N."/>
        </authorList>
    </citation>
    <scope>NUCLEOTIDE SEQUENCE [LARGE SCALE GENOMIC DNA]</scope>
    <source>
        <strain evidence="21">Daiwa-1</strain>
    </source>
</reference>
<evidence type="ECO:0000313" key="20">
    <source>
        <dbReference type="Ensembl" id="ENSPSIP00000005987.1"/>
    </source>
</evidence>
<dbReference type="GO" id="GO:0019900">
    <property type="term" value="F:kinase binding"/>
    <property type="evidence" value="ECO:0007669"/>
    <property type="project" value="Ensembl"/>
</dbReference>
<feature type="domain" description="TNFR-Cys" evidence="19">
    <location>
        <begin position="93"/>
        <end position="132"/>
    </location>
</feature>
<dbReference type="GO" id="GO:0097192">
    <property type="term" value="P:extrinsic apoptotic signaling pathway in absence of ligand"/>
    <property type="evidence" value="ECO:0007669"/>
    <property type="project" value="TreeGrafter"/>
</dbReference>
<dbReference type="GO" id="GO:0005031">
    <property type="term" value="F:tumor necrosis factor receptor activity"/>
    <property type="evidence" value="ECO:0007669"/>
    <property type="project" value="Ensembl"/>
</dbReference>
<protein>
    <recommendedName>
        <fullName evidence="3">Tumor necrosis factor receptor superfamily member 6</fullName>
    </recommendedName>
    <alternativeName>
        <fullName evidence="14">Apo-1 antigen</fullName>
    </alternativeName>
    <alternativeName>
        <fullName evidence="15">Apoptosis-mediating surface antigen FAS</fullName>
    </alternativeName>
    <alternativeName>
        <fullName evidence="13">FASLG receptor</fullName>
    </alternativeName>
</protein>
<dbReference type="GO" id="GO:0031265">
    <property type="term" value="C:CD95 death-inducing signaling complex"/>
    <property type="evidence" value="ECO:0007669"/>
    <property type="project" value="Ensembl"/>
</dbReference>
<dbReference type="GO" id="GO:0071260">
    <property type="term" value="P:cellular response to mechanical stimulus"/>
    <property type="evidence" value="ECO:0007669"/>
    <property type="project" value="Ensembl"/>
</dbReference>
<dbReference type="GO" id="GO:0042802">
    <property type="term" value="F:identical protein binding"/>
    <property type="evidence" value="ECO:0007669"/>
    <property type="project" value="Ensembl"/>
</dbReference>
<dbReference type="GO" id="GO:0043066">
    <property type="term" value="P:negative regulation of apoptotic process"/>
    <property type="evidence" value="ECO:0007669"/>
    <property type="project" value="TreeGrafter"/>
</dbReference>
<dbReference type="STRING" id="13735.ENSPSIP00000005987"/>
<keyword evidence="8" id="KW-0112">Calmodulin-binding</keyword>
<feature type="disulfide bond" evidence="16">
    <location>
        <begin position="51"/>
        <end position="66"/>
    </location>
</feature>
<dbReference type="PANTHER" id="PTHR46874">
    <property type="entry name" value="TUMOR NECROSIS FACTOR RECEPTOR SUPERFAMILY MEMBER 6"/>
    <property type="match status" value="1"/>
</dbReference>
<keyword evidence="17" id="KW-0472">Membrane</keyword>
<evidence type="ECO:0000256" key="8">
    <source>
        <dbReference type="ARBA" id="ARBA00022860"/>
    </source>
</evidence>
<evidence type="ECO:0000256" key="7">
    <source>
        <dbReference type="ARBA" id="ARBA00022737"/>
    </source>
</evidence>
<name>K7FD77_PELSI</name>
<reference evidence="20" key="3">
    <citation type="submission" date="2025-08" db="UniProtKB">
        <authorList>
            <consortium name="Ensembl"/>
        </authorList>
    </citation>
    <scope>IDENTIFICATION</scope>
</reference>
<accession>K7FD77</accession>
<evidence type="ECO:0000256" key="6">
    <source>
        <dbReference type="ARBA" id="ARBA00022729"/>
    </source>
</evidence>
<dbReference type="GO" id="GO:0006955">
    <property type="term" value="P:immune response"/>
    <property type="evidence" value="ECO:0007669"/>
    <property type="project" value="InterPro"/>
</dbReference>
<dbReference type="GO" id="GO:0032872">
    <property type="term" value="P:regulation of stress-activated MAPK cascade"/>
    <property type="evidence" value="ECO:0007669"/>
    <property type="project" value="Ensembl"/>
</dbReference>
<feature type="domain" description="TNFR-Cys" evidence="19">
    <location>
        <begin position="50"/>
        <end position="92"/>
    </location>
</feature>
<dbReference type="OMA" id="RDTKCRC"/>
<feature type="disulfide bond" evidence="16">
    <location>
        <begin position="94"/>
        <end position="109"/>
    </location>
</feature>
<dbReference type="SMART" id="SM00005">
    <property type="entry name" value="DEATH"/>
    <property type="match status" value="1"/>
</dbReference>
<evidence type="ECO:0000256" key="9">
    <source>
        <dbReference type="ARBA" id="ARBA00023139"/>
    </source>
</evidence>
<dbReference type="GO" id="GO:1903428">
    <property type="term" value="P:positive regulation of reactive oxygen species biosynthetic process"/>
    <property type="evidence" value="ECO:0007669"/>
    <property type="project" value="Ensembl"/>
</dbReference>
<dbReference type="eggNOG" id="ENOG502S0SV">
    <property type="taxonomic scope" value="Eukaryota"/>
</dbReference>
<dbReference type="AlphaFoldDB" id="K7FD77"/>
<evidence type="ECO:0000256" key="16">
    <source>
        <dbReference type="PROSITE-ProRule" id="PRU00206"/>
    </source>
</evidence>
<feature type="transmembrane region" description="Helical" evidence="17">
    <location>
        <begin position="142"/>
        <end position="159"/>
    </location>
</feature>
<dbReference type="InterPro" id="IPR001368">
    <property type="entry name" value="TNFR/NGFR_Cys_rich_reg"/>
</dbReference>
<evidence type="ECO:0000256" key="3">
    <source>
        <dbReference type="ARBA" id="ARBA00015761"/>
    </source>
</evidence>
<dbReference type="GO" id="GO:0016604">
    <property type="term" value="C:nuclear body"/>
    <property type="evidence" value="ECO:0007669"/>
    <property type="project" value="Ensembl"/>
</dbReference>
<dbReference type="EMBL" id="AGCU01074757">
    <property type="status" value="NOT_ANNOTATED_CDS"/>
    <property type="molecule type" value="Genomic_DNA"/>
</dbReference>
<dbReference type="PROSITE" id="PS50050">
    <property type="entry name" value="TNFR_NGFR_2"/>
    <property type="match status" value="3"/>
</dbReference>
<reference evidence="21" key="1">
    <citation type="submission" date="2011-10" db="EMBL/GenBank/DDBJ databases">
        <authorList>
            <consortium name="Soft-shell Turtle Genome Consortium"/>
        </authorList>
    </citation>
    <scope>NUCLEOTIDE SEQUENCE [LARGE SCALE GENOMIC DNA]</scope>
    <source>
        <strain evidence="21">Daiwa-1</strain>
    </source>
</reference>
<dbReference type="GeneTree" id="ENSGT00950000183126"/>
<keyword evidence="17" id="KW-1133">Transmembrane helix</keyword>
<evidence type="ECO:0000259" key="18">
    <source>
        <dbReference type="PROSITE" id="PS50017"/>
    </source>
</evidence>
<dbReference type="GO" id="GO:0036337">
    <property type="term" value="P:Fas signaling pathway"/>
    <property type="evidence" value="ECO:0007669"/>
    <property type="project" value="Ensembl"/>
</dbReference>
<evidence type="ECO:0000256" key="11">
    <source>
        <dbReference type="ARBA" id="ARBA00023180"/>
    </source>
</evidence>
<dbReference type="GO" id="GO:0006924">
    <property type="term" value="P:activation-induced cell death of T cells"/>
    <property type="evidence" value="ECO:0007669"/>
    <property type="project" value="TreeGrafter"/>
</dbReference>
<dbReference type="InterPro" id="IPR008063">
    <property type="entry name" value="Fas_rcpt"/>
</dbReference>
<keyword evidence="17" id="KW-0812">Transmembrane</keyword>
<keyword evidence="6" id="KW-0732">Signal</keyword>
<evidence type="ECO:0000256" key="17">
    <source>
        <dbReference type="SAM" id="Phobius"/>
    </source>
</evidence>
<dbReference type="Pfam" id="PF00531">
    <property type="entry name" value="Death"/>
    <property type="match status" value="1"/>
</dbReference>
<feature type="domain" description="TNFR-Cys" evidence="19">
    <location>
        <begin position="13"/>
        <end position="48"/>
    </location>
</feature>
<dbReference type="EMBL" id="AGCU01074756">
    <property type="status" value="NOT_ANNOTATED_CDS"/>
    <property type="molecule type" value="Genomic_DNA"/>
</dbReference>
<dbReference type="Gene3D" id="2.10.50.10">
    <property type="entry name" value="Tumor Necrosis Factor Receptor, subunit A, domain 2"/>
    <property type="match status" value="2"/>
</dbReference>
<dbReference type="GO" id="GO:0045121">
    <property type="term" value="C:membrane raft"/>
    <property type="evidence" value="ECO:0007669"/>
    <property type="project" value="UniProtKB-SubCell"/>
</dbReference>
<evidence type="ECO:0000256" key="5">
    <source>
        <dbReference type="ARBA" id="ARBA00022703"/>
    </source>
</evidence>
<dbReference type="InterPro" id="IPR000488">
    <property type="entry name" value="Death_dom"/>
</dbReference>
<dbReference type="GO" id="GO:2001235">
    <property type="term" value="P:positive regulation of apoptotic signaling pathway"/>
    <property type="evidence" value="ECO:0007669"/>
    <property type="project" value="Ensembl"/>
</dbReference>
<keyword evidence="21" id="KW-1185">Reference proteome</keyword>
<evidence type="ECO:0000256" key="15">
    <source>
        <dbReference type="ARBA" id="ARBA00032502"/>
    </source>
</evidence>
<feature type="repeat" description="TNFR-Cys" evidence="16">
    <location>
        <begin position="93"/>
        <end position="132"/>
    </location>
</feature>